<dbReference type="OrthoDB" id="9803892at2"/>
<name>A0A3N4PWB9_9BACT</name>
<feature type="domain" description="NAD(P)-binding" evidence="1">
    <location>
        <begin position="12"/>
        <end position="196"/>
    </location>
</feature>
<dbReference type="InterPro" id="IPR051207">
    <property type="entry name" value="ComplexI_NDUFA9_subunit"/>
</dbReference>
<proteinExistence type="predicted"/>
<dbReference type="GO" id="GO:0044877">
    <property type="term" value="F:protein-containing complex binding"/>
    <property type="evidence" value="ECO:0007669"/>
    <property type="project" value="TreeGrafter"/>
</dbReference>
<dbReference type="AlphaFoldDB" id="A0A3N4PWB9"/>
<dbReference type="PANTHER" id="PTHR12126">
    <property type="entry name" value="NADH-UBIQUINONE OXIDOREDUCTASE 39 KDA SUBUNIT-RELATED"/>
    <property type="match status" value="1"/>
</dbReference>
<reference evidence="2 3" key="1">
    <citation type="submission" date="2018-11" db="EMBL/GenBank/DDBJ databases">
        <title>Chitinophaga lutea sp.nov., isolate from arsenic contaminated soil.</title>
        <authorList>
            <person name="Zong Y."/>
        </authorList>
    </citation>
    <scope>NUCLEOTIDE SEQUENCE [LARGE SCALE GENOMIC DNA]</scope>
    <source>
        <strain evidence="2 3">ZY74</strain>
    </source>
</reference>
<keyword evidence="3" id="KW-1185">Reference proteome</keyword>
<organism evidence="2 3">
    <name type="scientific">Chitinophaga lutea</name>
    <dbReference type="NCBI Taxonomy" id="2488634"/>
    <lineage>
        <taxon>Bacteria</taxon>
        <taxon>Pseudomonadati</taxon>
        <taxon>Bacteroidota</taxon>
        <taxon>Chitinophagia</taxon>
        <taxon>Chitinophagales</taxon>
        <taxon>Chitinophagaceae</taxon>
        <taxon>Chitinophaga</taxon>
    </lineage>
</organism>
<dbReference type="SUPFAM" id="SSF51735">
    <property type="entry name" value="NAD(P)-binding Rossmann-fold domains"/>
    <property type="match status" value="1"/>
</dbReference>
<dbReference type="PANTHER" id="PTHR12126:SF11">
    <property type="entry name" value="NADH DEHYDROGENASE [UBIQUINONE] 1 ALPHA SUBCOMPLEX SUBUNIT 9, MITOCHONDRIAL"/>
    <property type="match status" value="1"/>
</dbReference>
<dbReference type="Pfam" id="PF13460">
    <property type="entry name" value="NAD_binding_10"/>
    <property type="match status" value="1"/>
</dbReference>
<dbReference type="EMBL" id="RPDH01000001">
    <property type="protein sequence ID" value="RPE12972.1"/>
    <property type="molecule type" value="Genomic_DNA"/>
</dbReference>
<evidence type="ECO:0000313" key="3">
    <source>
        <dbReference type="Proteomes" id="UP000278351"/>
    </source>
</evidence>
<dbReference type="InterPro" id="IPR036291">
    <property type="entry name" value="NAD(P)-bd_dom_sf"/>
</dbReference>
<gene>
    <name evidence="2" type="ORF">EGT74_05380</name>
</gene>
<protein>
    <submittedName>
        <fullName evidence="2">SDR family NAD(P)-dependent oxidoreductase</fullName>
    </submittedName>
</protein>
<dbReference type="RefSeq" id="WP_123845488.1">
    <property type="nucleotide sequence ID" value="NZ_RPDH01000001.1"/>
</dbReference>
<dbReference type="Gene3D" id="3.40.50.720">
    <property type="entry name" value="NAD(P)-binding Rossmann-like Domain"/>
    <property type="match status" value="1"/>
</dbReference>
<dbReference type="InterPro" id="IPR016040">
    <property type="entry name" value="NAD(P)-bd_dom"/>
</dbReference>
<evidence type="ECO:0000313" key="2">
    <source>
        <dbReference type="EMBL" id="RPE12972.1"/>
    </source>
</evidence>
<sequence length="296" mass="33226">MTPTQQPILLLGGTGRLGREIAAVLYAHGFETFALVRNMARAGSIRGLAKHITKVRELRADHFKGMDTVISALGKSISPLDNGRYSFREVDEAINLAAIRLAVEAGVRKFIYVSVYHAEHLPHLEYCRVHTRVEEALAASGMEYTIIKPVALFSTFRDLYDMALKGRLLNLGKGACRTNPIHEKDVARLCVQAINNQRKRINAGGPVVYTRAEINDIIARGAGRKKRLPVVPAWPVKAMLPVVRLANVHLYHKLCFFLRVMEEDLIAPVEGHMRLEDYIDMLSKSTRRYWDLTSGV</sequence>
<evidence type="ECO:0000259" key="1">
    <source>
        <dbReference type="Pfam" id="PF13460"/>
    </source>
</evidence>
<dbReference type="Proteomes" id="UP000278351">
    <property type="component" value="Unassembled WGS sequence"/>
</dbReference>
<comment type="caution">
    <text evidence="2">The sequence shown here is derived from an EMBL/GenBank/DDBJ whole genome shotgun (WGS) entry which is preliminary data.</text>
</comment>
<accession>A0A3N4PWB9</accession>